<accession>A0A5M6D0A8</accession>
<dbReference type="EMBL" id="VWOX01000011">
    <property type="protein sequence ID" value="KAA5540918.1"/>
    <property type="molecule type" value="Genomic_DNA"/>
</dbReference>
<dbReference type="InterPro" id="IPR008354">
    <property type="entry name" value="Glc-Fru_OxRdtase_bac"/>
</dbReference>
<organism evidence="5 6">
    <name type="scientific">Roseiconus nitratireducens</name>
    <dbReference type="NCBI Taxonomy" id="2605748"/>
    <lineage>
        <taxon>Bacteria</taxon>
        <taxon>Pseudomonadati</taxon>
        <taxon>Planctomycetota</taxon>
        <taxon>Planctomycetia</taxon>
        <taxon>Pirellulales</taxon>
        <taxon>Pirellulaceae</taxon>
        <taxon>Roseiconus</taxon>
    </lineage>
</organism>
<comment type="similarity">
    <text evidence="1">Belongs to the Gfo/Idh/MocA family.</text>
</comment>
<evidence type="ECO:0000256" key="2">
    <source>
        <dbReference type="ARBA" id="ARBA00023002"/>
    </source>
</evidence>
<dbReference type="SUPFAM" id="SSF55347">
    <property type="entry name" value="Glyceraldehyde-3-phosphate dehydrogenase-like, C-terminal domain"/>
    <property type="match status" value="1"/>
</dbReference>
<evidence type="ECO:0000259" key="4">
    <source>
        <dbReference type="Pfam" id="PF22725"/>
    </source>
</evidence>
<evidence type="ECO:0000313" key="6">
    <source>
        <dbReference type="Proteomes" id="UP000324479"/>
    </source>
</evidence>
<keyword evidence="6" id="KW-1185">Reference proteome</keyword>
<keyword evidence="2" id="KW-0560">Oxidoreductase</keyword>
<dbReference type="SUPFAM" id="SSF51735">
    <property type="entry name" value="NAD(P)-binding Rossmann-fold domains"/>
    <property type="match status" value="1"/>
</dbReference>
<feature type="domain" description="GFO/IDH/MocA-like oxidoreductase" evidence="4">
    <location>
        <begin position="171"/>
        <end position="291"/>
    </location>
</feature>
<gene>
    <name evidence="5" type="ORF">FYK55_18560</name>
</gene>
<dbReference type="PANTHER" id="PTHR22604">
    <property type="entry name" value="OXIDOREDUCTASES"/>
    <property type="match status" value="1"/>
</dbReference>
<comment type="caution">
    <text evidence="5">The sequence shown here is derived from an EMBL/GenBank/DDBJ whole genome shotgun (WGS) entry which is preliminary data.</text>
</comment>
<dbReference type="Proteomes" id="UP000324479">
    <property type="component" value="Unassembled WGS sequence"/>
</dbReference>
<dbReference type="Gene3D" id="3.40.50.720">
    <property type="entry name" value="NAD(P)-binding Rossmann-like Domain"/>
    <property type="match status" value="1"/>
</dbReference>
<dbReference type="InterPro" id="IPR050984">
    <property type="entry name" value="Gfo/Idh/MocA_domain"/>
</dbReference>
<reference evidence="5 6" key="1">
    <citation type="submission" date="2019-08" db="EMBL/GenBank/DDBJ databases">
        <authorList>
            <person name="Dhanesh K."/>
            <person name="Kumar G."/>
            <person name="Sasikala C."/>
            <person name="Venkata Ramana C."/>
        </authorList>
    </citation>
    <scope>NUCLEOTIDE SEQUENCE [LARGE SCALE GENOMIC DNA]</scope>
    <source>
        <strain evidence="5 6">JC645</strain>
    </source>
</reference>
<proteinExistence type="inferred from homology"/>
<dbReference type="AlphaFoldDB" id="A0A5M6D0A8"/>
<dbReference type="GO" id="GO:0016491">
    <property type="term" value="F:oxidoreductase activity"/>
    <property type="evidence" value="ECO:0007669"/>
    <property type="project" value="UniProtKB-KW"/>
</dbReference>
<dbReference type="RefSeq" id="WP_150077964.1">
    <property type="nucleotide sequence ID" value="NZ_VWOX01000011.1"/>
</dbReference>
<dbReference type="GO" id="GO:0000166">
    <property type="term" value="F:nucleotide binding"/>
    <property type="evidence" value="ECO:0007669"/>
    <property type="project" value="InterPro"/>
</dbReference>
<sequence>MPNRRKFVSSAATLAAAAQLGPRLFAQGSSTKDRLGFALVGLGRLSTDQLAPAFEKSDRCRLVGIVSGSETKPEEWKKKYDLDSKNIYNYRNFDQIADNPDIDVVYVVLPNAMHEEFVVRSAKAGKHVYCEKPMSVSAQECRQMIDACDGAKVHLGVGYRCQFEPHHLECMRLAREKTFGELRHIEAGFGFPIGDYPVGDLRRWRLEHELAGGGALMDVGIYALQACRYLTGEEPRSVLAREIKTDPVKFAEVDETILWSMDFPGGVVASCSTTYGFGGINKFTATATKGQFGLDPAYSYGGIKGFAGDRPIEAPEIDQFAKEMDAFAKAIQEDKRSKVAGEEGLRDQLVIDAIYESVRTGRRVDVAPQQRSS</sequence>
<feature type="domain" description="Gfo/Idh/MocA-like oxidoreductase N-terminal" evidence="3">
    <location>
        <begin position="36"/>
        <end position="159"/>
    </location>
</feature>
<dbReference type="Pfam" id="PF01408">
    <property type="entry name" value="GFO_IDH_MocA"/>
    <property type="match status" value="1"/>
</dbReference>
<dbReference type="PRINTS" id="PR01775">
    <property type="entry name" value="GLFROXRDTASE"/>
</dbReference>
<dbReference type="Gene3D" id="3.30.360.10">
    <property type="entry name" value="Dihydrodipicolinate Reductase, domain 2"/>
    <property type="match status" value="1"/>
</dbReference>
<dbReference type="InterPro" id="IPR000683">
    <property type="entry name" value="Gfo/Idh/MocA-like_OxRdtase_N"/>
</dbReference>
<protein>
    <submittedName>
        <fullName evidence="5">Gfo/Idh/MocA family oxidoreductase</fullName>
    </submittedName>
</protein>
<dbReference type="InterPro" id="IPR006311">
    <property type="entry name" value="TAT_signal"/>
</dbReference>
<name>A0A5M6D0A8_9BACT</name>
<dbReference type="InterPro" id="IPR055170">
    <property type="entry name" value="GFO_IDH_MocA-like_dom"/>
</dbReference>
<evidence type="ECO:0000259" key="3">
    <source>
        <dbReference type="Pfam" id="PF01408"/>
    </source>
</evidence>
<dbReference type="Pfam" id="PF22725">
    <property type="entry name" value="GFO_IDH_MocA_C3"/>
    <property type="match status" value="1"/>
</dbReference>
<evidence type="ECO:0000256" key="1">
    <source>
        <dbReference type="ARBA" id="ARBA00010928"/>
    </source>
</evidence>
<evidence type="ECO:0000313" key="5">
    <source>
        <dbReference type="EMBL" id="KAA5540918.1"/>
    </source>
</evidence>
<dbReference type="PANTHER" id="PTHR22604:SF105">
    <property type="entry name" value="TRANS-1,2-DIHYDROBENZENE-1,2-DIOL DEHYDROGENASE"/>
    <property type="match status" value="1"/>
</dbReference>
<dbReference type="PROSITE" id="PS51318">
    <property type="entry name" value="TAT"/>
    <property type="match status" value="1"/>
</dbReference>
<dbReference type="InterPro" id="IPR036291">
    <property type="entry name" value="NAD(P)-bd_dom_sf"/>
</dbReference>